<proteinExistence type="predicted"/>
<evidence type="ECO:0000256" key="1">
    <source>
        <dbReference type="SAM" id="Phobius"/>
    </source>
</evidence>
<protein>
    <submittedName>
        <fullName evidence="2">Uncharacterized protein</fullName>
    </submittedName>
</protein>
<gene>
    <name evidence="2" type="ORF">ACFSUE_10260</name>
</gene>
<accession>A0ABW5S4C4</accession>
<organism evidence="2 3">
    <name type="scientific">Sporolactobacillus shoreicorticis</name>
    <dbReference type="NCBI Taxonomy" id="1923877"/>
    <lineage>
        <taxon>Bacteria</taxon>
        <taxon>Bacillati</taxon>
        <taxon>Bacillota</taxon>
        <taxon>Bacilli</taxon>
        <taxon>Bacillales</taxon>
        <taxon>Sporolactobacillaceae</taxon>
        <taxon>Sporolactobacillus</taxon>
    </lineage>
</organism>
<sequence length="101" mass="11345">MLLGIIKFRRSMFDSYFTTLIMNEKTIKMLKTNDQVSNKMIEHISYLIFVQGSIISILMAGYLSVSGSDMGLGSLLAIAGVRLVFGYWITQMLKKDTPAVK</sequence>
<dbReference type="Proteomes" id="UP001597399">
    <property type="component" value="Unassembled WGS sequence"/>
</dbReference>
<feature type="transmembrane region" description="Helical" evidence="1">
    <location>
        <begin position="44"/>
        <end position="65"/>
    </location>
</feature>
<keyword evidence="1" id="KW-1133">Transmembrane helix</keyword>
<dbReference type="EMBL" id="JBHUMQ010000024">
    <property type="protein sequence ID" value="MFD2694007.1"/>
    <property type="molecule type" value="Genomic_DNA"/>
</dbReference>
<keyword evidence="3" id="KW-1185">Reference proteome</keyword>
<feature type="transmembrane region" description="Helical" evidence="1">
    <location>
        <begin position="71"/>
        <end position="89"/>
    </location>
</feature>
<reference evidence="3" key="1">
    <citation type="journal article" date="2019" name="Int. J. Syst. Evol. Microbiol.">
        <title>The Global Catalogue of Microorganisms (GCM) 10K type strain sequencing project: providing services to taxonomists for standard genome sequencing and annotation.</title>
        <authorList>
            <consortium name="The Broad Institute Genomics Platform"/>
            <consortium name="The Broad Institute Genome Sequencing Center for Infectious Disease"/>
            <person name="Wu L."/>
            <person name="Ma J."/>
        </authorList>
    </citation>
    <scope>NUCLEOTIDE SEQUENCE [LARGE SCALE GENOMIC DNA]</scope>
    <source>
        <strain evidence="3">TISTR 2466</strain>
    </source>
</reference>
<evidence type="ECO:0000313" key="2">
    <source>
        <dbReference type="EMBL" id="MFD2694007.1"/>
    </source>
</evidence>
<keyword evidence="1" id="KW-0472">Membrane</keyword>
<evidence type="ECO:0000313" key="3">
    <source>
        <dbReference type="Proteomes" id="UP001597399"/>
    </source>
</evidence>
<comment type="caution">
    <text evidence="2">The sequence shown here is derived from an EMBL/GenBank/DDBJ whole genome shotgun (WGS) entry which is preliminary data.</text>
</comment>
<dbReference type="RefSeq" id="WP_253063358.1">
    <property type="nucleotide sequence ID" value="NZ_JAMXWM010000020.1"/>
</dbReference>
<name>A0ABW5S4C4_9BACL</name>
<keyword evidence="1" id="KW-0812">Transmembrane</keyword>